<organism evidence="1">
    <name type="scientific">Heligmosomoides polygyrus</name>
    <name type="common">Parasitic roundworm</name>
    <dbReference type="NCBI Taxonomy" id="6339"/>
    <lineage>
        <taxon>Eukaryota</taxon>
        <taxon>Metazoa</taxon>
        <taxon>Ecdysozoa</taxon>
        <taxon>Nematoda</taxon>
        <taxon>Chromadorea</taxon>
        <taxon>Rhabditida</taxon>
        <taxon>Rhabditina</taxon>
        <taxon>Rhabditomorpha</taxon>
        <taxon>Strongyloidea</taxon>
        <taxon>Heligmosomidae</taxon>
        <taxon>Heligmosomoides</taxon>
    </lineage>
</organism>
<protein>
    <submittedName>
        <fullName evidence="1">Uncharacterized protein</fullName>
    </submittedName>
</protein>
<sequence>MYSGFTTKISPFYNDVVITVKRVARQRDTISSKFFSAILEDVMRELEWEDIRVKVDVRNLTT</sequence>
<name>A0A3P8B853_HELPZ</name>
<dbReference type="OrthoDB" id="410104at2759"/>
<evidence type="ECO:0000313" key="1">
    <source>
        <dbReference type="EMBL" id="VDO68915.1"/>
    </source>
</evidence>
<dbReference type="EMBL" id="UZAH01025700">
    <property type="protein sequence ID" value="VDO68915.1"/>
    <property type="molecule type" value="Genomic_DNA"/>
</dbReference>
<accession>A0A3P8B853</accession>
<reference evidence="1" key="1">
    <citation type="submission" date="2018-11" db="EMBL/GenBank/DDBJ databases">
        <authorList>
            <consortium name="Pathogen Informatics"/>
        </authorList>
    </citation>
    <scope>NUCLEOTIDE SEQUENCE [LARGE SCALE GENOMIC DNA]</scope>
</reference>
<dbReference type="AlphaFoldDB" id="A0A3P8B853"/>
<proteinExistence type="predicted"/>
<gene>
    <name evidence="1" type="ORF">HPBE_LOCUS6599</name>
</gene>